<sequence length="202" mass="22011">MRRLPFWPTLFVLAMVALMVGLGIWQLRRAEWKEALLARYAAAEGLPPTAFPAVPVPDENLVFRRASGHCLEVTHWDARAGRNRKGEQGWRHIASCRTGGGEGPGMAVDYGWSRSSEAPKAPALGGPVSGLIDFDRDRVFILVADTAAPGLEPSEKPSPLNVPNNHRAYAVQWFLFALVALVIYAIAVWRRPPAGPGAKPQG</sequence>
<dbReference type="EMBL" id="PHHF01000035">
    <property type="protein sequence ID" value="PTD24227.1"/>
    <property type="molecule type" value="Genomic_DNA"/>
</dbReference>
<evidence type="ECO:0000313" key="2">
    <source>
        <dbReference type="EMBL" id="PTD24227.1"/>
    </source>
</evidence>
<name>A0A2T4I487_9SPHN</name>
<dbReference type="PROSITE" id="PS50895">
    <property type="entry name" value="SURF1"/>
    <property type="match status" value="1"/>
</dbReference>
<keyword evidence="1" id="KW-1133">Transmembrane helix</keyword>
<proteinExistence type="inferred from homology"/>
<feature type="transmembrane region" description="Helical" evidence="1">
    <location>
        <begin position="168"/>
        <end position="189"/>
    </location>
</feature>
<comment type="similarity">
    <text evidence="1">Belongs to the SURF1 family.</text>
</comment>
<keyword evidence="1" id="KW-0812">Transmembrane</keyword>
<comment type="caution">
    <text evidence="2">The sequence shown here is derived from an EMBL/GenBank/DDBJ whole genome shotgun (WGS) entry which is preliminary data.</text>
</comment>
<keyword evidence="3" id="KW-1185">Reference proteome</keyword>
<dbReference type="CDD" id="cd06662">
    <property type="entry name" value="SURF1"/>
    <property type="match status" value="1"/>
</dbReference>
<gene>
    <name evidence="2" type="ORF">CV103_08345</name>
</gene>
<keyword evidence="1" id="KW-1003">Cell membrane</keyword>
<protein>
    <recommendedName>
        <fullName evidence="1">SURF1-like protein</fullName>
    </recommendedName>
</protein>
<keyword evidence="1" id="KW-0472">Membrane</keyword>
<reference evidence="2 3" key="1">
    <citation type="submission" date="2017-11" db="EMBL/GenBank/DDBJ databases">
        <title>Sphingomonas oleivorans sp. nov., isolated from oil-contaminated soil.</title>
        <authorList>
            <person name="Wang L."/>
            <person name="Chen L."/>
        </authorList>
    </citation>
    <scope>NUCLEOTIDE SEQUENCE [LARGE SCALE GENOMIC DNA]</scope>
    <source>
        <strain evidence="2 3">K101</strain>
    </source>
</reference>
<organism evidence="2 3">
    <name type="scientific">Edaphosphingomonas fennica</name>
    <dbReference type="NCBI Taxonomy" id="114404"/>
    <lineage>
        <taxon>Bacteria</taxon>
        <taxon>Pseudomonadati</taxon>
        <taxon>Pseudomonadota</taxon>
        <taxon>Alphaproteobacteria</taxon>
        <taxon>Sphingomonadales</taxon>
        <taxon>Rhizorhabdaceae</taxon>
        <taxon>Edaphosphingomonas</taxon>
    </lineage>
</organism>
<evidence type="ECO:0000256" key="1">
    <source>
        <dbReference type="RuleBase" id="RU363076"/>
    </source>
</evidence>
<evidence type="ECO:0000313" key="3">
    <source>
        <dbReference type="Proteomes" id="UP000241206"/>
    </source>
</evidence>
<dbReference type="Proteomes" id="UP000241206">
    <property type="component" value="Unassembled WGS sequence"/>
</dbReference>
<dbReference type="Pfam" id="PF02104">
    <property type="entry name" value="SURF1"/>
    <property type="match status" value="1"/>
</dbReference>
<feature type="transmembrane region" description="Helical" evidence="1">
    <location>
        <begin position="6"/>
        <end position="25"/>
    </location>
</feature>
<accession>A0A2T4I487</accession>
<comment type="subcellular location">
    <subcellularLocation>
        <location evidence="1">Cell membrane</location>
        <topology evidence="1">Multi-pass membrane protein</topology>
    </subcellularLocation>
</comment>
<dbReference type="InterPro" id="IPR002994">
    <property type="entry name" value="Surf1/Shy1"/>
</dbReference>
<dbReference type="RefSeq" id="WP_107394618.1">
    <property type="nucleotide sequence ID" value="NZ_PHHF01000035.1"/>
</dbReference>
<dbReference type="AlphaFoldDB" id="A0A2T4I487"/>
<dbReference type="GO" id="GO:0005886">
    <property type="term" value="C:plasma membrane"/>
    <property type="evidence" value="ECO:0007669"/>
    <property type="project" value="UniProtKB-SubCell"/>
</dbReference>